<evidence type="ECO:0000313" key="1">
    <source>
        <dbReference type="EMBL" id="KAK9709675.1"/>
    </source>
</evidence>
<reference evidence="1 2" key="1">
    <citation type="journal article" date="2024" name="BMC Genomics">
        <title>De novo assembly and annotation of Popillia japonica's genome with initial clues to its potential as an invasive pest.</title>
        <authorList>
            <person name="Cucini C."/>
            <person name="Boschi S."/>
            <person name="Funari R."/>
            <person name="Cardaioli E."/>
            <person name="Iannotti N."/>
            <person name="Marturano G."/>
            <person name="Paoli F."/>
            <person name="Bruttini M."/>
            <person name="Carapelli A."/>
            <person name="Frati F."/>
            <person name="Nardi F."/>
        </authorList>
    </citation>
    <scope>NUCLEOTIDE SEQUENCE [LARGE SCALE GENOMIC DNA]</scope>
    <source>
        <strain evidence="1">DMR45628</strain>
    </source>
</reference>
<protein>
    <submittedName>
        <fullName evidence="1">Uncharacterized protein</fullName>
    </submittedName>
</protein>
<dbReference type="Proteomes" id="UP001458880">
    <property type="component" value="Unassembled WGS sequence"/>
</dbReference>
<accession>A0AAW1JZE2</accession>
<sequence>MSVTYSQLVFSHLSSFGHLACKASLKEKKQHNWNIEVLCEDEKRREYAEEIKIQIEKENIEGKSIDESWEHIRASIEESAKKRIGRKRNEARKEWYNENCSERVLAKKKARLKWIKTMRNEDREEYEKIRKDCKKLIRKSKRE</sequence>
<evidence type="ECO:0000313" key="2">
    <source>
        <dbReference type="Proteomes" id="UP001458880"/>
    </source>
</evidence>
<dbReference type="AlphaFoldDB" id="A0AAW1JZE2"/>
<proteinExistence type="predicted"/>
<name>A0AAW1JZE2_POPJA</name>
<dbReference type="EMBL" id="JASPKY010000304">
    <property type="protein sequence ID" value="KAK9709675.1"/>
    <property type="molecule type" value="Genomic_DNA"/>
</dbReference>
<comment type="caution">
    <text evidence="1">The sequence shown here is derived from an EMBL/GenBank/DDBJ whole genome shotgun (WGS) entry which is preliminary data.</text>
</comment>
<gene>
    <name evidence="1" type="ORF">QE152_g26450</name>
</gene>
<keyword evidence="2" id="KW-1185">Reference proteome</keyword>
<organism evidence="1 2">
    <name type="scientific">Popillia japonica</name>
    <name type="common">Japanese beetle</name>
    <dbReference type="NCBI Taxonomy" id="7064"/>
    <lineage>
        <taxon>Eukaryota</taxon>
        <taxon>Metazoa</taxon>
        <taxon>Ecdysozoa</taxon>
        <taxon>Arthropoda</taxon>
        <taxon>Hexapoda</taxon>
        <taxon>Insecta</taxon>
        <taxon>Pterygota</taxon>
        <taxon>Neoptera</taxon>
        <taxon>Endopterygota</taxon>
        <taxon>Coleoptera</taxon>
        <taxon>Polyphaga</taxon>
        <taxon>Scarabaeiformia</taxon>
        <taxon>Scarabaeidae</taxon>
        <taxon>Rutelinae</taxon>
        <taxon>Popillia</taxon>
    </lineage>
</organism>